<keyword evidence="2" id="KW-1185">Reference proteome</keyword>
<evidence type="ECO:0000313" key="1">
    <source>
        <dbReference type="EMBL" id="KAF6241681.1"/>
    </source>
</evidence>
<accession>A0A8H6G6Y2</accession>
<name>A0A8H6G6Y2_9LECA</name>
<organism evidence="1 2">
    <name type="scientific">Letharia columbiana</name>
    <dbReference type="NCBI Taxonomy" id="112416"/>
    <lineage>
        <taxon>Eukaryota</taxon>
        <taxon>Fungi</taxon>
        <taxon>Dikarya</taxon>
        <taxon>Ascomycota</taxon>
        <taxon>Pezizomycotina</taxon>
        <taxon>Lecanoromycetes</taxon>
        <taxon>OSLEUM clade</taxon>
        <taxon>Lecanoromycetidae</taxon>
        <taxon>Lecanorales</taxon>
        <taxon>Lecanorineae</taxon>
        <taxon>Parmeliaceae</taxon>
        <taxon>Letharia</taxon>
    </lineage>
</organism>
<gene>
    <name evidence="1" type="ORF">HO173_000392</name>
</gene>
<proteinExistence type="predicted"/>
<dbReference type="GeneID" id="59282072"/>
<dbReference type="RefSeq" id="XP_037170921.1">
    <property type="nucleotide sequence ID" value="XM_037302342.1"/>
</dbReference>
<dbReference type="OrthoDB" id="5304511at2759"/>
<protein>
    <submittedName>
        <fullName evidence="1">Uncharacterized protein</fullName>
    </submittedName>
</protein>
<reference evidence="1 2" key="1">
    <citation type="journal article" date="2020" name="Genomics">
        <title>Complete, high-quality genomes from long-read metagenomic sequencing of two wolf lichen thalli reveals enigmatic genome architecture.</title>
        <authorList>
            <person name="McKenzie S.K."/>
            <person name="Walston R.F."/>
            <person name="Allen J.L."/>
        </authorList>
    </citation>
    <scope>NUCLEOTIDE SEQUENCE [LARGE SCALE GENOMIC DNA]</scope>
    <source>
        <strain evidence="1">WasteWater2</strain>
    </source>
</reference>
<dbReference type="AlphaFoldDB" id="A0A8H6G6Y2"/>
<dbReference type="Proteomes" id="UP000578531">
    <property type="component" value="Unassembled WGS sequence"/>
</dbReference>
<sequence length="443" mass="51285">MERNHFDRLSAELITPILLELPTTQTLYSLIRASPKAYQVFLASKETILISLMRRRIRPAAFIDALAAVQASQLKDVGPDRKAVLAFLRTYENKRHKTVEQKGQHYSLPIAVPLCQLYQSTQYFIEDLTSRSNYYLRRCRDTAFVQNHTSPQDGCIVLPKSNGLWRSHPIDRDHCYAPLSDVEEGRLQRAFFRYELYTNIFSSDMEYSGEKLWELPSDSHFFLENYQQWEIEELACVEDYRCSLLSNSFDRIESSFVGIQLPEPPLEPAAITSFRSYERSAALREAKFQIHSLYTDYLSNLSLPFLHHALRLDRLNMQREMSSHIYYDGQKRSLSTALEGFWKEMSRKDSNLIHNYIHAVARNNLFPFKDTIDGSNEGWLCVYGNTHFVSPHGIRHTTRSLGYAFWDSKRLRNSGFVGPGLVGIEARCQIKKNVWPSTTAPLV</sequence>
<dbReference type="EMBL" id="JACCJC010000001">
    <property type="protein sequence ID" value="KAF6241681.1"/>
    <property type="molecule type" value="Genomic_DNA"/>
</dbReference>
<evidence type="ECO:0000313" key="2">
    <source>
        <dbReference type="Proteomes" id="UP000578531"/>
    </source>
</evidence>
<comment type="caution">
    <text evidence="1">The sequence shown here is derived from an EMBL/GenBank/DDBJ whole genome shotgun (WGS) entry which is preliminary data.</text>
</comment>